<keyword evidence="2" id="KW-1185">Reference proteome</keyword>
<dbReference type="EMBL" id="CP019471">
    <property type="protein sequence ID" value="UQC74212.1"/>
    <property type="molecule type" value="Genomic_DNA"/>
</dbReference>
<dbReference type="AlphaFoldDB" id="A0A9Q8W958"/>
<dbReference type="KEGG" id="clup:CLUP02_00860"/>
<accession>A0A9Q8W958</accession>
<protein>
    <submittedName>
        <fullName evidence="1">Uncharacterized protein</fullName>
    </submittedName>
</protein>
<dbReference type="RefSeq" id="XP_049135863.1">
    <property type="nucleotide sequence ID" value="XM_049279906.1"/>
</dbReference>
<organism evidence="1 2">
    <name type="scientific">Colletotrichum lupini</name>
    <dbReference type="NCBI Taxonomy" id="145971"/>
    <lineage>
        <taxon>Eukaryota</taxon>
        <taxon>Fungi</taxon>
        <taxon>Dikarya</taxon>
        <taxon>Ascomycota</taxon>
        <taxon>Pezizomycotina</taxon>
        <taxon>Sordariomycetes</taxon>
        <taxon>Hypocreomycetidae</taxon>
        <taxon>Glomerellales</taxon>
        <taxon>Glomerellaceae</taxon>
        <taxon>Colletotrichum</taxon>
        <taxon>Colletotrichum acutatum species complex</taxon>
    </lineage>
</organism>
<proteinExistence type="predicted"/>
<sequence length="223" mass="24579">MLFARKICAIGREKESGREVGGEGSLPGVKARIAIPYLPVPPHAHGNDQSTYGAAAKLGPAPALHFTSFRFFSGKLMFPSPPEVPFYLKHWTLHSSGHLSTPKGTKRRGVDVAAAQHPSFPPALTWRVEPCQCTTDARHRWLVHTDSSPFRNLLFTLPSRPATYTSSSSASAEARMKLQWRMESAFLYPLGSPFFPSNVLVQSHSSPPPALQYLYTVSPYFGE</sequence>
<dbReference type="GeneID" id="73334916"/>
<evidence type="ECO:0000313" key="2">
    <source>
        <dbReference type="Proteomes" id="UP000830671"/>
    </source>
</evidence>
<gene>
    <name evidence="1" type="ORF">CLUP02_00860</name>
</gene>
<dbReference type="Proteomes" id="UP000830671">
    <property type="component" value="Chromosome 1"/>
</dbReference>
<name>A0A9Q8W958_9PEZI</name>
<evidence type="ECO:0000313" key="1">
    <source>
        <dbReference type="EMBL" id="UQC74212.1"/>
    </source>
</evidence>
<reference evidence="1" key="1">
    <citation type="journal article" date="2021" name="Mol. Plant Microbe Interact.">
        <title>Complete Genome Sequence of the Plant-Pathogenic Fungus Colletotrichum lupini.</title>
        <authorList>
            <person name="Baroncelli R."/>
            <person name="Pensec F."/>
            <person name="Da Lio D."/>
            <person name="Boufleur T."/>
            <person name="Vicente I."/>
            <person name="Sarrocco S."/>
            <person name="Picot A."/>
            <person name="Baraldi E."/>
            <person name="Sukno S."/>
            <person name="Thon M."/>
            <person name="Le Floch G."/>
        </authorList>
    </citation>
    <scope>NUCLEOTIDE SEQUENCE</scope>
    <source>
        <strain evidence="1">IMI 504893</strain>
    </source>
</reference>